<organism evidence="1 2">
    <name type="scientific">Caerostris darwini</name>
    <dbReference type="NCBI Taxonomy" id="1538125"/>
    <lineage>
        <taxon>Eukaryota</taxon>
        <taxon>Metazoa</taxon>
        <taxon>Ecdysozoa</taxon>
        <taxon>Arthropoda</taxon>
        <taxon>Chelicerata</taxon>
        <taxon>Arachnida</taxon>
        <taxon>Araneae</taxon>
        <taxon>Araneomorphae</taxon>
        <taxon>Entelegynae</taxon>
        <taxon>Araneoidea</taxon>
        <taxon>Araneidae</taxon>
        <taxon>Caerostris</taxon>
    </lineage>
</organism>
<dbReference type="Proteomes" id="UP001054837">
    <property type="component" value="Unassembled WGS sequence"/>
</dbReference>
<evidence type="ECO:0000313" key="2">
    <source>
        <dbReference type="Proteomes" id="UP001054837"/>
    </source>
</evidence>
<dbReference type="AlphaFoldDB" id="A0AAV4U3T8"/>
<accession>A0AAV4U3T8</accession>
<name>A0AAV4U3T8_9ARAC</name>
<reference evidence="1 2" key="1">
    <citation type="submission" date="2021-06" db="EMBL/GenBank/DDBJ databases">
        <title>Caerostris darwini draft genome.</title>
        <authorList>
            <person name="Kono N."/>
            <person name="Arakawa K."/>
        </authorList>
    </citation>
    <scope>NUCLEOTIDE SEQUENCE [LARGE SCALE GENOMIC DNA]</scope>
</reference>
<evidence type="ECO:0008006" key="3">
    <source>
        <dbReference type="Google" id="ProtNLM"/>
    </source>
</evidence>
<proteinExistence type="predicted"/>
<protein>
    <recommendedName>
        <fullName evidence="3">Ycf15</fullName>
    </recommendedName>
</protein>
<gene>
    <name evidence="1" type="ORF">CDAR_575561</name>
</gene>
<keyword evidence="2" id="KW-1185">Reference proteome</keyword>
<comment type="caution">
    <text evidence="1">The sequence shown here is derived from an EMBL/GenBank/DDBJ whole genome shotgun (WGS) entry which is preliminary data.</text>
</comment>
<sequence>MLVQSAIYFPSQNTAHLLIYLLYWTPLYISPHVNFTADINSILIPESASSPRNPSSVSRCVLVCDMRTRPQKSSEETVGAACFQSLKLHRISEKGAEIHYSERARDSEMQIGRGSSI</sequence>
<dbReference type="EMBL" id="BPLQ01010668">
    <property type="protein sequence ID" value="GIY52397.1"/>
    <property type="molecule type" value="Genomic_DNA"/>
</dbReference>
<evidence type="ECO:0000313" key="1">
    <source>
        <dbReference type="EMBL" id="GIY52397.1"/>
    </source>
</evidence>